<dbReference type="InterPro" id="IPR045206">
    <property type="entry name" value="Maestro_heat-like_prot"/>
</dbReference>
<evidence type="ECO:0000313" key="3">
    <source>
        <dbReference type="RefSeq" id="XP_072834878.1"/>
    </source>
</evidence>
<dbReference type="Proteomes" id="UP001652642">
    <property type="component" value="Chromosome 7"/>
</dbReference>
<dbReference type="RefSeq" id="XP_072834878.1">
    <property type="nucleotide sequence ID" value="XM_072978777.1"/>
</dbReference>
<dbReference type="PANTHER" id="PTHR23120">
    <property type="entry name" value="MAESTRO-RELATED HEAT DOMAIN-CONTAINING"/>
    <property type="match status" value="1"/>
</dbReference>
<feature type="domain" description="Maestro/Maestro-like HEAT-repeats" evidence="1">
    <location>
        <begin position="129"/>
        <end position="221"/>
    </location>
</feature>
<dbReference type="PANTHER" id="PTHR23120:SF22">
    <property type="entry name" value="MAESTRO HEAT-LIKE REPEAT-CONTAINING PROTEIN FAMILY MEMBER 2B"/>
    <property type="match status" value="1"/>
</dbReference>
<dbReference type="InterPro" id="IPR011989">
    <property type="entry name" value="ARM-like"/>
</dbReference>
<dbReference type="Pfam" id="PF23227">
    <property type="entry name" value="HEAT_MROH2B_C"/>
    <property type="match status" value="1"/>
</dbReference>
<keyword evidence="2" id="KW-1185">Reference proteome</keyword>
<organism evidence="2 3">
    <name type="scientific">Pogona vitticeps</name>
    <name type="common">central bearded dragon</name>
    <dbReference type="NCBI Taxonomy" id="103695"/>
    <lineage>
        <taxon>Eukaryota</taxon>
        <taxon>Metazoa</taxon>
        <taxon>Chordata</taxon>
        <taxon>Craniata</taxon>
        <taxon>Vertebrata</taxon>
        <taxon>Euteleostomi</taxon>
        <taxon>Lepidosauria</taxon>
        <taxon>Squamata</taxon>
        <taxon>Bifurcata</taxon>
        <taxon>Unidentata</taxon>
        <taxon>Episquamata</taxon>
        <taxon>Toxicofera</taxon>
        <taxon>Iguania</taxon>
        <taxon>Acrodonta</taxon>
        <taxon>Agamidae</taxon>
        <taxon>Amphibolurinae</taxon>
        <taxon>Pogona</taxon>
    </lineage>
</organism>
<dbReference type="Gene3D" id="1.25.10.10">
    <property type="entry name" value="Leucine-rich Repeat Variant"/>
    <property type="match status" value="1"/>
</dbReference>
<gene>
    <name evidence="3" type="primary">LOC140701786</name>
</gene>
<proteinExistence type="predicted"/>
<dbReference type="InterPro" id="IPR055406">
    <property type="entry name" value="HEAT_Maestro"/>
</dbReference>
<accession>A0ABM5ENZ4</accession>
<dbReference type="InterPro" id="IPR016024">
    <property type="entry name" value="ARM-type_fold"/>
</dbReference>
<dbReference type="GeneID" id="140701786"/>
<dbReference type="SUPFAM" id="SSF48371">
    <property type="entry name" value="ARM repeat"/>
    <property type="match status" value="1"/>
</dbReference>
<reference evidence="3" key="1">
    <citation type="submission" date="2025-08" db="UniProtKB">
        <authorList>
            <consortium name="RefSeq"/>
        </authorList>
    </citation>
    <scope>IDENTIFICATION</scope>
</reference>
<protein>
    <submittedName>
        <fullName evidence="3">Maestro heat-like repeat-containing protein family member 2B</fullName>
    </submittedName>
</protein>
<name>A0ABM5ENZ4_9SAUR</name>
<evidence type="ECO:0000259" key="1">
    <source>
        <dbReference type="Pfam" id="PF23227"/>
    </source>
</evidence>
<sequence>MPQAACSLLEGNGELETGWAGARGLAVEVLQTTLSQVIPEATRAMEAENAWALLREPESRLKGIASLAKALADTKNPLLDKILRHLLPLLRSSQGASRELVLAFCVELPGHPYVLRRPEILRRLLQLWLAASREGEATVRSLSVRGLGNVAEGAPQEAKKHQEDLLAALLQGLGDPASPEVARESLHALGKVWGCLGRRHAGRMHQAVASQACEYLWHVSQREQRARAGWSFLEQDGTTPCLRETLE</sequence>
<evidence type="ECO:0000313" key="2">
    <source>
        <dbReference type="Proteomes" id="UP001652642"/>
    </source>
</evidence>